<comment type="caution">
    <text evidence="2">The sequence shown here is derived from an EMBL/GenBank/DDBJ whole genome shotgun (WGS) entry which is preliminary data.</text>
</comment>
<dbReference type="RefSeq" id="WP_003080951.1">
    <property type="nucleotide sequence ID" value="NZ_AEUW02000001.1"/>
</dbReference>
<dbReference type="Pfam" id="PF13274">
    <property type="entry name" value="SocA_Panacea"/>
    <property type="match status" value="1"/>
</dbReference>
<name>G5JYZ3_9STRE</name>
<proteinExistence type="predicted"/>
<protein>
    <recommendedName>
        <fullName evidence="1">Antitoxin SocA-like Panacea domain-containing protein</fullName>
    </recommendedName>
</protein>
<dbReference type="Proteomes" id="UP000003573">
    <property type="component" value="Unassembled WGS sequence"/>
</dbReference>
<dbReference type="OrthoDB" id="9799173at2"/>
<keyword evidence="3" id="KW-1185">Reference proteome</keyword>
<sequence>MAEKRIFCEHCLDDVAYHIENRELTRKLKGKNYTFKGQEAICDNCKKPVFVTKVDSGNRQALYASFKRENNIISVSEIEAVLKKYNIGAKPLSELLGWGINTIPRYLKGDIPKPAYSDLLRKIAVEPAYFLSLLKSGSDILKPVAYEKSLAAAEQLLKETKIDKEVLVSYYLLSKNDEITPLALQKLLYYTQGFSYIFIGEFMFASDCESWVHGPVYRDIYNQFQEFGREPIVLDRTYDISSCFTSQEILLLDSIVQHLSVYNGKVLEKFTHEESPWLSARGDLKEDEPSNKIIDKNGIADFFTRVKEKYDMLTVDDLSAYTKARFENLSF</sequence>
<gene>
    <name evidence="2" type="ORF">STRMA_0409</name>
</gene>
<feature type="domain" description="Antitoxin SocA-like Panacea" evidence="1">
    <location>
        <begin position="184"/>
        <end position="277"/>
    </location>
</feature>
<evidence type="ECO:0000259" key="1">
    <source>
        <dbReference type="Pfam" id="PF13274"/>
    </source>
</evidence>
<dbReference type="eggNOG" id="COG3600">
    <property type="taxonomic scope" value="Bacteria"/>
</dbReference>
<evidence type="ECO:0000313" key="3">
    <source>
        <dbReference type="Proteomes" id="UP000003573"/>
    </source>
</evidence>
<evidence type="ECO:0000313" key="2">
    <source>
        <dbReference type="EMBL" id="EHJ52664.1"/>
    </source>
</evidence>
<accession>G5JYZ3</accession>
<dbReference type="InterPro" id="IPR025272">
    <property type="entry name" value="SocA_Panacea"/>
</dbReference>
<dbReference type="EMBL" id="AEUW02000001">
    <property type="protein sequence ID" value="EHJ52664.1"/>
    <property type="molecule type" value="Genomic_DNA"/>
</dbReference>
<reference evidence="2 3" key="1">
    <citation type="journal article" date="2014" name="Int. J. Syst. Evol. Microbiol.">
        <title>Phylogenomics and the dynamic genome evolution of the genus Streptococcus.</title>
        <authorList>
            <consortium name="The Broad Institute Genome Sequencing Platform"/>
            <person name="Richards V.P."/>
            <person name="Palmer S.R."/>
            <person name="Pavinski Bitar P.D."/>
            <person name="Qin X."/>
            <person name="Weinstock G.M."/>
            <person name="Highlander S.K."/>
            <person name="Town C.D."/>
            <person name="Burne R.A."/>
            <person name="Stanhope M.J."/>
        </authorList>
    </citation>
    <scope>NUCLEOTIDE SEQUENCE [LARGE SCALE GENOMIC DNA]</scope>
    <source>
        <strain evidence="2 3">NCTC 11558</strain>
    </source>
</reference>
<dbReference type="AlphaFoldDB" id="G5JYZ3"/>
<dbReference type="STRING" id="764298.STRMA_0409"/>
<organism evidence="2 3">
    <name type="scientific">Streptococcus macacae NCTC 11558</name>
    <dbReference type="NCBI Taxonomy" id="764298"/>
    <lineage>
        <taxon>Bacteria</taxon>
        <taxon>Bacillati</taxon>
        <taxon>Bacillota</taxon>
        <taxon>Bacilli</taxon>
        <taxon>Lactobacillales</taxon>
        <taxon>Streptococcaceae</taxon>
        <taxon>Streptococcus</taxon>
    </lineage>
</organism>